<organism evidence="16 17">
    <name type="scientific">Mixta theicola</name>
    <dbReference type="NCBI Taxonomy" id="1458355"/>
    <lineage>
        <taxon>Bacteria</taxon>
        <taxon>Pseudomonadati</taxon>
        <taxon>Pseudomonadota</taxon>
        <taxon>Gammaproteobacteria</taxon>
        <taxon>Enterobacterales</taxon>
        <taxon>Erwiniaceae</taxon>
        <taxon>Mixta</taxon>
    </lineage>
</organism>
<keyword evidence="8 15" id="KW-0997">Cell inner membrane</keyword>
<evidence type="ECO:0000256" key="5">
    <source>
        <dbReference type="ARBA" id="ARBA00011437"/>
    </source>
</evidence>
<keyword evidence="10 15" id="KW-0812">Transmembrane</keyword>
<dbReference type="InterPro" id="IPR018513">
    <property type="entry name" value="Cell_synthase_bac"/>
</dbReference>
<keyword evidence="15" id="KW-0732">Signal</keyword>
<evidence type="ECO:0000256" key="4">
    <source>
        <dbReference type="ARBA" id="ARBA00010714"/>
    </source>
</evidence>
<protein>
    <recommendedName>
        <fullName evidence="6 15">Cyclic di-GMP-binding protein</fullName>
    </recommendedName>
    <alternativeName>
        <fullName evidence="14 15">Cellulose synthase regulatory subunit</fullName>
    </alternativeName>
</protein>
<evidence type="ECO:0000256" key="11">
    <source>
        <dbReference type="ARBA" id="ARBA00022916"/>
    </source>
</evidence>
<evidence type="ECO:0000313" key="16">
    <source>
        <dbReference type="EMBL" id="PNS11717.1"/>
    </source>
</evidence>
<comment type="subunit">
    <text evidence="5 15">Tightly associated with the cellulose synthase catalytic subunit.</text>
</comment>
<dbReference type="InterPro" id="IPR003920">
    <property type="entry name" value="Cell_synth_B"/>
</dbReference>
<dbReference type="NCBIfam" id="NF008323">
    <property type="entry name" value="PRK11114.1-1"/>
    <property type="match status" value="1"/>
</dbReference>
<reference evidence="17" key="1">
    <citation type="submission" date="2017-09" db="EMBL/GenBank/DDBJ databases">
        <authorList>
            <person name="Palmer M."/>
            <person name="Steenkamp E.T."/>
            <person name="Coetzee M.P."/>
            <person name="Avontuur J.R."/>
            <person name="Van Zyl E."/>
            <person name="Chan W.-Y."/>
            <person name="Blom J."/>
            <person name="Venter S.N."/>
        </authorList>
    </citation>
    <scope>NUCLEOTIDE SEQUENCE [LARGE SCALE GENOMIC DNA]</scope>
    <source>
        <strain evidence="17">QC88-366</strain>
    </source>
</reference>
<evidence type="ECO:0000256" key="13">
    <source>
        <dbReference type="ARBA" id="ARBA00023136"/>
    </source>
</evidence>
<dbReference type="RefSeq" id="WP_103059556.1">
    <property type="nucleotide sequence ID" value="NZ_BSOF01000005.1"/>
</dbReference>
<accession>A0A2K1Q9Q5</accession>
<evidence type="ECO:0000313" key="17">
    <source>
        <dbReference type="Proteomes" id="UP000236345"/>
    </source>
</evidence>
<dbReference type="PANTHER" id="PTHR39083:SF1">
    <property type="entry name" value="CYCLIC DI-GMP-BINDING PROTEIN"/>
    <property type="match status" value="1"/>
</dbReference>
<feature type="signal peptide" evidence="15">
    <location>
        <begin position="1"/>
        <end position="21"/>
    </location>
</feature>
<keyword evidence="7 15" id="KW-1003">Cell membrane</keyword>
<dbReference type="EMBL" id="NWUO01000006">
    <property type="protein sequence ID" value="PNS11717.1"/>
    <property type="molecule type" value="Genomic_DNA"/>
</dbReference>
<proteinExistence type="inferred from homology"/>
<dbReference type="PRINTS" id="PR01440">
    <property type="entry name" value="CELLSNTHASEB"/>
</dbReference>
<keyword evidence="11 15" id="KW-0135">Cellulose biosynthesis</keyword>
<evidence type="ECO:0000256" key="3">
    <source>
        <dbReference type="ARBA" id="ARBA00005186"/>
    </source>
</evidence>
<evidence type="ECO:0000256" key="2">
    <source>
        <dbReference type="ARBA" id="ARBA00004377"/>
    </source>
</evidence>
<dbReference type="GO" id="GO:0006011">
    <property type="term" value="P:UDP-alpha-D-glucose metabolic process"/>
    <property type="evidence" value="ECO:0007669"/>
    <property type="project" value="InterPro"/>
</dbReference>
<evidence type="ECO:0000256" key="7">
    <source>
        <dbReference type="ARBA" id="ARBA00022475"/>
    </source>
</evidence>
<gene>
    <name evidence="16" type="ORF">COO59_09440</name>
</gene>
<evidence type="ECO:0000256" key="9">
    <source>
        <dbReference type="ARBA" id="ARBA00022636"/>
    </source>
</evidence>
<evidence type="ECO:0000256" key="1">
    <source>
        <dbReference type="ARBA" id="ARBA00002057"/>
    </source>
</evidence>
<evidence type="ECO:0000256" key="14">
    <source>
        <dbReference type="ARBA" id="ARBA00033444"/>
    </source>
</evidence>
<keyword evidence="9 15" id="KW-0973">c-di-GMP</keyword>
<dbReference type="Proteomes" id="UP000236345">
    <property type="component" value="Unassembled WGS sequence"/>
</dbReference>
<dbReference type="Gene3D" id="2.60.120.260">
    <property type="entry name" value="Galactose-binding domain-like"/>
    <property type="match status" value="2"/>
</dbReference>
<comment type="caution">
    <text evidence="16">The sequence shown here is derived from an EMBL/GenBank/DDBJ whole genome shotgun (WGS) entry which is preliminary data.</text>
</comment>
<dbReference type="GO" id="GO:0005886">
    <property type="term" value="C:plasma membrane"/>
    <property type="evidence" value="ECO:0007669"/>
    <property type="project" value="UniProtKB-SubCell"/>
</dbReference>
<name>A0A2K1Q9Q5_9GAMM</name>
<dbReference type="GO" id="GO:0030244">
    <property type="term" value="P:cellulose biosynthetic process"/>
    <property type="evidence" value="ECO:0007669"/>
    <property type="project" value="UniProtKB-KW"/>
</dbReference>
<dbReference type="AlphaFoldDB" id="A0A2K1Q9Q5"/>
<feature type="chain" id="PRO_5015211648" description="Cyclic di-GMP-binding protein" evidence="15">
    <location>
        <begin position="22"/>
        <end position="793"/>
    </location>
</feature>
<evidence type="ECO:0000256" key="10">
    <source>
        <dbReference type="ARBA" id="ARBA00022692"/>
    </source>
</evidence>
<dbReference type="PANTHER" id="PTHR39083">
    <property type="entry name" value="CYCLIC DI-GMP-BINDING PROTEIN"/>
    <property type="match status" value="1"/>
</dbReference>
<evidence type="ECO:0000256" key="12">
    <source>
        <dbReference type="ARBA" id="ARBA00022989"/>
    </source>
</evidence>
<comment type="similarity">
    <text evidence="4 15">Belongs to the AcsB/BcsB family.</text>
</comment>
<dbReference type="Pfam" id="PF03170">
    <property type="entry name" value="BcsB"/>
    <property type="match status" value="1"/>
</dbReference>
<keyword evidence="12 15" id="KW-1133">Transmembrane helix</keyword>
<comment type="function">
    <text evidence="1 15">Binds the cellulose synthase activator, bis-(3'-5') cyclic diguanylic acid (c-di-GMP).</text>
</comment>
<dbReference type="UniPathway" id="UPA00694"/>
<feature type="transmembrane region" description="Helical" evidence="15">
    <location>
        <begin position="758"/>
        <end position="776"/>
    </location>
</feature>
<keyword evidence="13 15" id="KW-0472">Membrane</keyword>
<dbReference type="OrthoDB" id="9806702at2"/>
<evidence type="ECO:0000256" key="15">
    <source>
        <dbReference type="RuleBase" id="RU365021"/>
    </source>
</evidence>
<keyword evidence="17" id="KW-1185">Reference proteome</keyword>
<sequence length="793" mass="86889">MTRKISWFTAMLMGLLPLAHAAPEPGPAAQGMGIVQPADAVMAAAPAAAPAQIQPAETQPIAAAETQPVAAADTQPVAAPVRNSELAFTNVAPPPGSFKLQGTSPNGQIEFGVRSDELVTQAVLHLSYRPSPALLPTLSHFKVYLNDELVGLVTITPEQLGKESQAAVNIDPRFISDFNRVRFELVGHYSNVCENPANSAIWLDIGKESRLDLTLQKLPLKNDLSDFPEPFFDHRDNRPLQLPMIFASAPNLGEQHAAALLASWFGVQAQWRGQSFPVLYNQLPQQQHAVVFATNDRRPDFLKDYPPVEKPTVEIISQPDNPYQKMLLVLGRNDDDLLTAVKGIAQGDMLLRGQSSTVEQVKQLAARQPYDAPNWVRTDRATKFSELQQYENQLQADGIQPSSVSLTLNLPPDLFLVRARGIKMDLAYRYTSPLQNDGSRLAVNLNNQFMQDYPLQVKEDNGKQLLHIPLVQALQDSSASLTIPALRLGVVNQLRFDFDYATTVIGGSSDGRCETVTPVAHHVVVDGNSTIDLTGYRHYLEMPSLRAFANAGFPFSRLADLAQTLVLVNPQPQADQVSALLNALGNIGAQTGFPALNVQISDDWSKAKTADADLLMIGTIPADLREDSRINLLVERAKSWVDKPVRQSVLDDADTPVGDRTAASRTTIISDGPMAAIIGFQSPFNQQRSVVALLADSPRAYQLLNNALLDSGKRAAIYGSAAIIRESGVNSLRVGDSYFVGHLPWWERLWHALASHPVLMALFAVVVVLLVALMVWRLMRLVTRRRLGNEDDE</sequence>
<comment type="pathway">
    <text evidence="3 15">Glycan metabolism; bacterial cellulose biosynthesis.</text>
</comment>
<evidence type="ECO:0000256" key="6">
    <source>
        <dbReference type="ARBA" id="ARBA00021844"/>
    </source>
</evidence>
<evidence type="ECO:0000256" key="8">
    <source>
        <dbReference type="ARBA" id="ARBA00022519"/>
    </source>
</evidence>
<comment type="subcellular location">
    <subcellularLocation>
        <location evidence="2">Cell inner membrane</location>
        <topology evidence="2">Single-pass membrane protein</topology>
    </subcellularLocation>
</comment>
<dbReference type="NCBIfam" id="NF008325">
    <property type="entry name" value="PRK11114.1-3"/>
    <property type="match status" value="1"/>
</dbReference>